<feature type="transmembrane region" description="Helical" evidence="12">
    <location>
        <begin position="116"/>
        <end position="137"/>
    </location>
</feature>
<dbReference type="InterPro" id="IPR038377">
    <property type="entry name" value="Na/Glc_symporter_sf"/>
</dbReference>
<keyword evidence="3" id="KW-0813">Transport</keyword>
<accession>A0A2W7NM91</accession>
<evidence type="ECO:0000256" key="7">
    <source>
        <dbReference type="ARBA" id="ARBA00023053"/>
    </source>
</evidence>
<dbReference type="GO" id="GO:0015293">
    <property type="term" value="F:symporter activity"/>
    <property type="evidence" value="ECO:0007669"/>
    <property type="project" value="TreeGrafter"/>
</dbReference>
<evidence type="ECO:0000256" key="9">
    <source>
        <dbReference type="ARBA" id="ARBA00023136"/>
    </source>
</evidence>
<keyword evidence="5 12" id="KW-0812">Transmembrane</keyword>
<reference evidence="13 14" key="1">
    <citation type="submission" date="2018-06" db="EMBL/GenBank/DDBJ databases">
        <title>Genomic Encyclopedia of Archaeal and Bacterial Type Strains, Phase II (KMG-II): from individual species to whole genera.</title>
        <authorList>
            <person name="Goeker M."/>
        </authorList>
    </citation>
    <scope>NUCLEOTIDE SEQUENCE [LARGE SCALE GENOMIC DNA]</scope>
    <source>
        <strain evidence="13 14">DSM 6779</strain>
    </source>
</reference>
<comment type="similarity">
    <text evidence="2 11">Belongs to the sodium:solute symporter (SSF) (TC 2.A.21) family.</text>
</comment>
<feature type="transmembrane region" description="Helical" evidence="12">
    <location>
        <begin position="373"/>
        <end position="392"/>
    </location>
</feature>
<dbReference type="PANTHER" id="PTHR42985:SF47">
    <property type="entry name" value="INTEGRAL MEMBRANE TRANSPORT PROTEIN"/>
    <property type="match status" value="1"/>
</dbReference>
<dbReference type="Proteomes" id="UP000249239">
    <property type="component" value="Unassembled WGS sequence"/>
</dbReference>
<evidence type="ECO:0000256" key="11">
    <source>
        <dbReference type="RuleBase" id="RU362091"/>
    </source>
</evidence>
<dbReference type="RefSeq" id="WP_111443840.1">
    <property type="nucleotide sequence ID" value="NZ_QKZK01000001.1"/>
</dbReference>
<evidence type="ECO:0000256" key="2">
    <source>
        <dbReference type="ARBA" id="ARBA00006434"/>
    </source>
</evidence>
<dbReference type="AlphaFoldDB" id="A0A2W7NM91"/>
<feature type="transmembrane region" description="Helical" evidence="12">
    <location>
        <begin position="316"/>
        <end position="338"/>
    </location>
</feature>
<feature type="transmembrane region" description="Helical" evidence="12">
    <location>
        <begin position="429"/>
        <end position="447"/>
    </location>
</feature>
<dbReference type="Pfam" id="PF00474">
    <property type="entry name" value="SSF"/>
    <property type="match status" value="1"/>
</dbReference>
<evidence type="ECO:0000313" key="13">
    <source>
        <dbReference type="EMBL" id="PZX20673.1"/>
    </source>
</evidence>
<comment type="caution">
    <text evidence="13">The sequence shown here is derived from an EMBL/GenBank/DDBJ whole genome shotgun (WGS) entry which is preliminary data.</text>
</comment>
<keyword evidence="4" id="KW-1003">Cell membrane</keyword>
<keyword evidence="10" id="KW-0739">Sodium transport</keyword>
<evidence type="ECO:0000256" key="12">
    <source>
        <dbReference type="SAM" id="Phobius"/>
    </source>
</evidence>
<evidence type="ECO:0000313" key="14">
    <source>
        <dbReference type="Proteomes" id="UP000249239"/>
    </source>
</evidence>
<evidence type="ECO:0000256" key="10">
    <source>
        <dbReference type="ARBA" id="ARBA00023201"/>
    </source>
</evidence>
<feature type="transmembrane region" description="Helical" evidence="12">
    <location>
        <begin position="272"/>
        <end position="296"/>
    </location>
</feature>
<feature type="transmembrane region" description="Helical" evidence="12">
    <location>
        <begin position="234"/>
        <end position="251"/>
    </location>
</feature>
<evidence type="ECO:0000256" key="8">
    <source>
        <dbReference type="ARBA" id="ARBA00023065"/>
    </source>
</evidence>
<evidence type="ECO:0000256" key="6">
    <source>
        <dbReference type="ARBA" id="ARBA00022989"/>
    </source>
</evidence>
<keyword evidence="9 12" id="KW-0472">Membrane</keyword>
<dbReference type="InterPro" id="IPR001734">
    <property type="entry name" value="Na/solute_symporter"/>
</dbReference>
<evidence type="ECO:0000256" key="4">
    <source>
        <dbReference type="ARBA" id="ARBA00022475"/>
    </source>
</evidence>
<feature type="transmembrane region" description="Helical" evidence="12">
    <location>
        <begin position="182"/>
        <end position="200"/>
    </location>
</feature>
<dbReference type="Gene3D" id="1.20.1730.10">
    <property type="entry name" value="Sodium/glucose cotransporter"/>
    <property type="match status" value="1"/>
</dbReference>
<comment type="subcellular location">
    <subcellularLocation>
        <location evidence="1">Cell membrane</location>
        <topology evidence="1">Multi-pass membrane protein</topology>
    </subcellularLocation>
</comment>
<dbReference type="GO" id="GO:0006814">
    <property type="term" value="P:sodium ion transport"/>
    <property type="evidence" value="ECO:0007669"/>
    <property type="project" value="UniProtKB-KW"/>
</dbReference>
<dbReference type="CDD" id="cd10326">
    <property type="entry name" value="SLC5sbd_NIS-like"/>
    <property type="match status" value="1"/>
</dbReference>
<sequence>MNPVLIGSIITAYFLMLIGVSYLTGRKSDNATFFLGNRKSPWYVVAIGMIGASLSGVTFVSVPGMVGASSFTYMQMVLGFLLGYVVIANVLLPLFYRMNLTSIYGYLEHRFGVVSYKTGALLFFVSKLIGAAARLYLMASVLQLTLFDALHVPFGVTVTVTIALIWAYTFRGGMKTIIWTDMLQAILMIAAVVLTFVLMMNDMGWSMADAIGTISESSFSKVFVFDDWSSTQNFWKQFFSGAFITIVMTGLDQDMMQKNLTCRSLSESKKNMYWYSFAFVPVNLIFLGLGSLLLIYASHHGIALPERADEIFPKLATGGFLPASVGILFMLGLVAAAYSSADSAMAALTTSFSIDILGIEKRDERDAVRIRRWVHVGIAVLMGLLIVALRVLHLDTIINTIYTIAGYTYGPLLGLFAFGLTCRVKPRDYLVPLAAIVPPVLVAIIDWNSQAWWGVKLGYEKLMLNGLLVYLLLWLLSVGHPQKR</sequence>
<name>A0A2W7NM91_9BACT</name>
<dbReference type="InterPro" id="IPR051163">
    <property type="entry name" value="Sodium:Solute_Symporter_SSF"/>
</dbReference>
<evidence type="ECO:0000256" key="5">
    <source>
        <dbReference type="ARBA" id="ARBA00022692"/>
    </source>
</evidence>
<feature type="transmembrane region" description="Helical" evidence="12">
    <location>
        <begin position="404"/>
        <end position="422"/>
    </location>
</feature>
<evidence type="ECO:0000256" key="1">
    <source>
        <dbReference type="ARBA" id="ARBA00004651"/>
    </source>
</evidence>
<dbReference type="EMBL" id="QKZK01000001">
    <property type="protein sequence ID" value="PZX20673.1"/>
    <property type="molecule type" value="Genomic_DNA"/>
</dbReference>
<feature type="transmembrane region" description="Helical" evidence="12">
    <location>
        <begin position="43"/>
        <end position="66"/>
    </location>
</feature>
<feature type="transmembrane region" description="Helical" evidence="12">
    <location>
        <begin position="149"/>
        <end position="170"/>
    </location>
</feature>
<dbReference type="GO" id="GO:0005886">
    <property type="term" value="C:plasma membrane"/>
    <property type="evidence" value="ECO:0007669"/>
    <property type="project" value="UniProtKB-SubCell"/>
</dbReference>
<dbReference type="PANTHER" id="PTHR42985">
    <property type="entry name" value="SODIUM-COUPLED MONOCARBOXYLATE TRANSPORTER"/>
    <property type="match status" value="1"/>
</dbReference>
<organism evidence="13 14">
    <name type="scientific">Breznakibacter xylanolyticus</name>
    <dbReference type="NCBI Taxonomy" id="990"/>
    <lineage>
        <taxon>Bacteria</taxon>
        <taxon>Pseudomonadati</taxon>
        <taxon>Bacteroidota</taxon>
        <taxon>Bacteroidia</taxon>
        <taxon>Marinilabiliales</taxon>
        <taxon>Marinilabiliaceae</taxon>
        <taxon>Breznakibacter</taxon>
    </lineage>
</organism>
<feature type="transmembrane region" description="Helical" evidence="12">
    <location>
        <begin position="6"/>
        <end position="23"/>
    </location>
</feature>
<dbReference type="PROSITE" id="PS50283">
    <property type="entry name" value="NA_SOLUT_SYMP_3"/>
    <property type="match status" value="1"/>
</dbReference>
<feature type="transmembrane region" description="Helical" evidence="12">
    <location>
        <begin position="462"/>
        <end position="479"/>
    </location>
</feature>
<keyword evidence="14" id="KW-1185">Reference proteome</keyword>
<keyword evidence="8" id="KW-0406">Ion transport</keyword>
<gene>
    <name evidence="13" type="ORF">LX69_00096</name>
</gene>
<keyword evidence="7" id="KW-0915">Sodium</keyword>
<protein>
    <submittedName>
        <fullName evidence="13">Na+/proline symporter</fullName>
    </submittedName>
</protein>
<proteinExistence type="inferred from homology"/>
<evidence type="ECO:0000256" key="3">
    <source>
        <dbReference type="ARBA" id="ARBA00022448"/>
    </source>
</evidence>
<feature type="transmembrane region" description="Helical" evidence="12">
    <location>
        <begin position="72"/>
        <end position="96"/>
    </location>
</feature>
<dbReference type="OrthoDB" id="891563at2"/>
<keyword evidence="6 12" id="KW-1133">Transmembrane helix</keyword>